<dbReference type="RefSeq" id="WP_040498750.1">
    <property type="nucleotide sequence ID" value="NZ_CABKOI010000019.1"/>
</dbReference>
<comment type="caution">
    <text evidence="1">The sequence shown here is derived from an EMBL/GenBank/DDBJ whole genome shotgun (WGS) entry which is preliminary data.</text>
</comment>
<dbReference type="Proteomes" id="UP000233350">
    <property type="component" value="Unassembled WGS sequence"/>
</dbReference>
<protein>
    <submittedName>
        <fullName evidence="1">Uncharacterized protein</fullName>
    </submittedName>
</protein>
<organism evidence="1 2">
    <name type="scientific">Helicobacter winghamensis</name>
    <dbReference type="NCBI Taxonomy" id="157268"/>
    <lineage>
        <taxon>Bacteria</taxon>
        <taxon>Pseudomonadati</taxon>
        <taxon>Campylobacterota</taxon>
        <taxon>Epsilonproteobacteria</taxon>
        <taxon>Campylobacterales</taxon>
        <taxon>Helicobacteraceae</taxon>
        <taxon>Helicobacter</taxon>
    </lineage>
</organism>
<dbReference type="EMBL" id="MBPK01000046">
    <property type="protein sequence ID" value="PKT79801.1"/>
    <property type="molecule type" value="Genomic_DNA"/>
</dbReference>
<evidence type="ECO:0000313" key="2">
    <source>
        <dbReference type="Proteomes" id="UP000233350"/>
    </source>
</evidence>
<reference evidence="1 2" key="1">
    <citation type="submission" date="2016-07" db="EMBL/GenBank/DDBJ databases">
        <title>Detection of Helicobacter winghamensis from caecal content of red fox (Vulpes vulpes).</title>
        <authorList>
            <person name="Zanoni R.G."/>
            <person name="Florio D."/>
            <person name="Caffara M."/>
            <person name="Renzi M."/>
            <person name="Parisi A."/>
            <person name="Pasquali F."/>
            <person name="Manfreda G."/>
        </authorList>
    </citation>
    <scope>NUCLEOTIDE SEQUENCE [LARGE SCALE GENOMIC DNA]</scope>
    <source>
        <strain evidence="1 2">295_13</strain>
    </source>
</reference>
<evidence type="ECO:0000313" key="1">
    <source>
        <dbReference type="EMBL" id="PKT79801.1"/>
    </source>
</evidence>
<keyword evidence="2" id="KW-1185">Reference proteome</keyword>
<gene>
    <name evidence="1" type="ORF">BCM31_05625</name>
</gene>
<dbReference type="OrthoDB" id="5325487at2"/>
<proteinExistence type="predicted"/>
<dbReference type="GeneID" id="97290571"/>
<sequence length="71" mass="8238">MTIINQETRDVLVENVKASPENLILGIEHALISNDIDPQRVFFLKVPESCKKALFSKDWYWNGSKLEVYKD</sequence>
<dbReference type="STRING" id="556267.HWAG_01318"/>
<accession>A0A2N3PHF5</accession>
<dbReference type="AlphaFoldDB" id="A0A2N3PHF5"/>
<name>A0A2N3PHF5_9HELI</name>